<dbReference type="EMBL" id="VSRR010001091">
    <property type="protein sequence ID" value="MPC22460.1"/>
    <property type="molecule type" value="Genomic_DNA"/>
</dbReference>
<evidence type="ECO:0000313" key="2">
    <source>
        <dbReference type="Proteomes" id="UP000324222"/>
    </source>
</evidence>
<organism evidence="1 2">
    <name type="scientific">Portunus trituberculatus</name>
    <name type="common">Swimming crab</name>
    <name type="synonym">Neptunus trituberculatus</name>
    <dbReference type="NCBI Taxonomy" id="210409"/>
    <lineage>
        <taxon>Eukaryota</taxon>
        <taxon>Metazoa</taxon>
        <taxon>Ecdysozoa</taxon>
        <taxon>Arthropoda</taxon>
        <taxon>Crustacea</taxon>
        <taxon>Multicrustacea</taxon>
        <taxon>Malacostraca</taxon>
        <taxon>Eumalacostraca</taxon>
        <taxon>Eucarida</taxon>
        <taxon>Decapoda</taxon>
        <taxon>Pleocyemata</taxon>
        <taxon>Brachyura</taxon>
        <taxon>Eubrachyura</taxon>
        <taxon>Portunoidea</taxon>
        <taxon>Portunidae</taxon>
        <taxon>Portuninae</taxon>
        <taxon>Portunus</taxon>
    </lineage>
</organism>
<dbReference type="AlphaFoldDB" id="A0A5B7DLR8"/>
<evidence type="ECO:0000313" key="1">
    <source>
        <dbReference type="EMBL" id="MPC22460.1"/>
    </source>
</evidence>
<gene>
    <name evidence="1" type="ORF">E2C01_015475</name>
</gene>
<reference evidence="1 2" key="1">
    <citation type="submission" date="2019-05" db="EMBL/GenBank/DDBJ databases">
        <title>Another draft genome of Portunus trituberculatus and its Hox gene families provides insights of decapod evolution.</title>
        <authorList>
            <person name="Jeong J.-H."/>
            <person name="Song I."/>
            <person name="Kim S."/>
            <person name="Choi T."/>
            <person name="Kim D."/>
            <person name="Ryu S."/>
            <person name="Kim W."/>
        </authorList>
    </citation>
    <scope>NUCLEOTIDE SEQUENCE [LARGE SCALE GENOMIC DNA]</scope>
    <source>
        <tissue evidence="1">Muscle</tissue>
    </source>
</reference>
<name>A0A5B7DLR8_PORTR</name>
<protein>
    <submittedName>
        <fullName evidence="1">Uncharacterized protein</fullName>
    </submittedName>
</protein>
<dbReference type="Proteomes" id="UP000324222">
    <property type="component" value="Unassembled WGS sequence"/>
</dbReference>
<keyword evidence="2" id="KW-1185">Reference proteome</keyword>
<sequence length="73" mass="8108">MRLSTEEVNLIGGTRGYHSSAGHSIKELVHVKKHITQHQAIHLLLSSLSYEQDFYGIDSKSSLDIVAHHLCGL</sequence>
<accession>A0A5B7DLR8</accession>
<comment type="caution">
    <text evidence="1">The sequence shown here is derived from an EMBL/GenBank/DDBJ whole genome shotgun (WGS) entry which is preliminary data.</text>
</comment>
<proteinExistence type="predicted"/>